<evidence type="ECO:0000259" key="6">
    <source>
        <dbReference type="SMART" id="SM00382"/>
    </source>
</evidence>
<dbReference type="PANTHER" id="PTHR43087:SF1">
    <property type="entry name" value="LAO_AO TRANSPORT SYSTEM ATPASE"/>
    <property type="match status" value="1"/>
</dbReference>
<sequence length="309" mass="31666">MHSLLEAAVSGDVRALGKALSVIEDGTPELSELLSGLPDSESALLIGVTGPPGVGKSTTTGALISEYRSKGLRVAVLAVDPSSPVTGGALLGDRIRMQEHALDEGVFIRSMSSRGQLGGLSSATQAAAKVLDAVGFDVIIVETVGVGQSEVDVVNAVDTVVLVLAPGAGDGVQAAKAGILEIADIYVVNKADRDGAEGVVRELRSMIGLGSNSQASWTPEIVTTTATTGQGLADLVLAISKHHDWAVASGDRALRSVERAKLNLRRAVLDSITELMDVNAAALNSLSAQVASGEISTESAVKEILRDLS</sequence>
<comment type="similarity">
    <text evidence="1">Belongs to the SIMIBI class G3E GTPase family. ArgK/MeaB subfamily.</text>
</comment>
<name>A0A6J6K2I9_9ZZZZ</name>
<evidence type="ECO:0000313" key="7">
    <source>
        <dbReference type="EMBL" id="CAB4643557.1"/>
    </source>
</evidence>
<evidence type="ECO:0000256" key="5">
    <source>
        <dbReference type="ARBA" id="ARBA00023186"/>
    </source>
</evidence>
<keyword evidence="5" id="KW-0143">Chaperone</keyword>
<dbReference type="InterPro" id="IPR027417">
    <property type="entry name" value="P-loop_NTPase"/>
</dbReference>
<keyword evidence="2" id="KW-0547">Nucleotide-binding</keyword>
<dbReference type="SUPFAM" id="SSF52540">
    <property type="entry name" value="P-loop containing nucleoside triphosphate hydrolases"/>
    <property type="match status" value="1"/>
</dbReference>
<evidence type="ECO:0000256" key="4">
    <source>
        <dbReference type="ARBA" id="ARBA00023134"/>
    </source>
</evidence>
<protein>
    <submittedName>
        <fullName evidence="8">Unannotated protein</fullName>
    </submittedName>
</protein>
<proteinExistence type="inferred from homology"/>
<dbReference type="EMBL" id="CAEZWD010000016">
    <property type="protein sequence ID" value="CAB4643557.1"/>
    <property type="molecule type" value="Genomic_DNA"/>
</dbReference>
<dbReference type="Pfam" id="PF03308">
    <property type="entry name" value="MeaB"/>
    <property type="match status" value="1"/>
</dbReference>
<dbReference type="InterPro" id="IPR005129">
    <property type="entry name" value="GTPase_ArgK"/>
</dbReference>
<dbReference type="InterPro" id="IPR003593">
    <property type="entry name" value="AAA+_ATPase"/>
</dbReference>
<gene>
    <name evidence="7" type="ORF">UFOPK2171_00248</name>
    <name evidence="8" type="ORF">UFOPK2237_00076</name>
</gene>
<dbReference type="InterPro" id="IPR052040">
    <property type="entry name" value="GTPase/Isobutyryl-CoA_mutase"/>
</dbReference>
<dbReference type="AlphaFoldDB" id="A0A6J6K2I9"/>
<dbReference type="Gene3D" id="3.40.50.300">
    <property type="entry name" value="P-loop containing nucleotide triphosphate hydrolases"/>
    <property type="match status" value="1"/>
</dbReference>
<evidence type="ECO:0000256" key="1">
    <source>
        <dbReference type="ARBA" id="ARBA00009625"/>
    </source>
</evidence>
<dbReference type="SMART" id="SM00382">
    <property type="entry name" value="AAA"/>
    <property type="match status" value="1"/>
</dbReference>
<dbReference type="PANTHER" id="PTHR43087">
    <property type="entry name" value="LYSINE/ARGININE/ORNITHINE TRANSPORT SYSTEM KINASE"/>
    <property type="match status" value="1"/>
</dbReference>
<keyword evidence="3" id="KW-0378">Hydrolase</keyword>
<dbReference type="GO" id="GO:0003924">
    <property type="term" value="F:GTPase activity"/>
    <property type="evidence" value="ECO:0007669"/>
    <property type="project" value="InterPro"/>
</dbReference>
<reference evidence="8" key="1">
    <citation type="submission" date="2020-05" db="EMBL/GenBank/DDBJ databases">
        <authorList>
            <person name="Chiriac C."/>
            <person name="Salcher M."/>
            <person name="Ghai R."/>
            <person name="Kavagutti S V."/>
        </authorList>
    </citation>
    <scope>NUCLEOTIDE SEQUENCE</scope>
</reference>
<feature type="domain" description="AAA+ ATPase" evidence="6">
    <location>
        <begin position="42"/>
        <end position="268"/>
    </location>
</feature>
<dbReference type="CDD" id="cd03114">
    <property type="entry name" value="MMAA-like"/>
    <property type="match status" value="1"/>
</dbReference>
<dbReference type="NCBIfam" id="TIGR00750">
    <property type="entry name" value="lao"/>
    <property type="match status" value="1"/>
</dbReference>
<accession>A0A6J6K2I9</accession>
<dbReference type="EMBL" id="CAEZWI010000004">
    <property type="protein sequence ID" value="CAB4643562.1"/>
    <property type="molecule type" value="Genomic_DNA"/>
</dbReference>
<dbReference type="GO" id="GO:0005525">
    <property type="term" value="F:GTP binding"/>
    <property type="evidence" value="ECO:0007669"/>
    <property type="project" value="UniProtKB-KW"/>
</dbReference>
<keyword evidence="4" id="KW-0342">GTP-binding</keyword>
<organism evidence="8">
    <name type="scientific">freshwater metagenome</name>
    <dbReference type="NCBI Taxonomy" id="449393"/>
    <lineage>
        <taxon>unclassified sequences</taxon>
        <taxon>metagenomes</taxon>
        <taxon>ecological metagenomes</taxon>
    </lineage>
</organism>
<evidence type="ECO:0000256" key="3">
    <source>
        <dbReference type="ARBA" id="ARBA00022801"/>
    </source>
</evidence>
<evidence type="ECO:0000256" key="2">
    <source>
        <dbReference type="ARBA" id="ARBA00022741"/>
    </source>
</evidence>
<evidence type="ECO:0000313" key="8">
    <source>
        <dbReference type="EMBL" id="CAB4643562.1"/>
    </source>
</evidence>